<proteinExistence type="predicted"/>
<dbReference type="Proteomes" id="UP000002213">
    <property type="component" value="Chromosome"/>
</dbReference>
<name>C6WJB7_ACTMD</name>
<reference evidence="1 2" key="1">
    <citation type="journal article" date="2009" name="Stand. Genomic Sci.">
        <title>Complete genome sequence of Actinosynnema mirum type strain (101).</title>
        <authorList>
            <person name="Land M."/>
            <person name="Lapidus A."/>
            <person name="Mayilraj S."/>
            <person name="Chen F."/>
            <person name="Copeland A."/>
            <person name="Del Rio T.G."/>
            <person name="Nolan M."/>
            <person name="Lucas S."/>
            <person name="Tice H."/>
            <person name="Cheng J.F."/>
            <person name="Chertkov O."/>
            <person name="Bruce D."/>
            <person name="Goodwin L."/>
            <person name="Pitluck S."/>
            <person name="Rohde M."/>
            <person name="Goker M."/>
            <person name="Pati A."/>
            <person name="Ivanova N."/>
            <person name="Mavromatis K."/>
            <person name="Chen A."/>
            <person name="Palaniappan K."/>
            <person name="Hauser L."/>
            <person name="Chang Y.J."/>
            <person name="Jeffries C.C."/>
            <person name="Brettin T."/>
            <person name="Detter J.C."/>
            <person name="Han C."/>
            <person name="Chain P."/>
            <person name="Tindall B.J."/>
            <person name="Bristow J."/>
            <person name="Eisen J.A."/>
            <person name="Markowitz V."/>
            <person name="Hugenholtz P."/>
            <person name="Kyrpides N.C."/>
            <person name="Klenk H.P."/>
        </authorList>
    </citation>
    <scope>NUCLEOTIDE SEQUENCE [LARGE SCALE GENOMIC DNA]</scope>
    <source>
        <strain evidence="2">ATCC 29888 / DSM 43827 / JCM 3225 / NBRC 14064 / NCIMB 13271 / NRRL B-12336 / IMRU 3971 / 101</strain>
    </source>
</reference>
<evidence type="ECO:0000313" key="2">
    <source>
        <dbReference type="Proteomes" id="UP000002213"/>
    </source>
</evidence>
<organism evidence="1 2">
    <name type="scientific">Actinosynnema mirum (strain ATCC 29888 / DSM 43827 / JCM 3225 / NBRC 14064 / NCIMB 13271 / NRRL B-12336 / IMRU 3971 / 101)</name>
    <dbReference type="NCBI Taxonomy" id="446462"/>
    <lineage>
        <taxon>Bacteria</taxon>
        <taxon>Bacillati</taxon>
        <taxon>Actinomycetota</taxon>
        <taxon>Actinomycetes</taxon>
        <taxon>Pseudonocardiales</taxon>
        <taxon>Pseudonocardiaceae</taxon>
        <taxon>Actinosynnema</taxon>
    </lineage>
</organism>
<gene>
    <name evidence="1" type="ordered locus">Amir_0584</name>
</gene>
<dbReference type="KEGG" id="ami:Amir_0584"/>
<evidence type="ECO:0000313" key="1">
    <source>
        <dbReference type="EMBL" id="ACU34549.1"/>
    </source>
</evidence>
<dbReference type="AlphaFoldDB" id="C6WJB7"/>
<keyword evidence="2" id="KW-1185">Reference proteome</keyword>
<protein>
    <submittedName>
        <fullName evidence="1">Uncharacterized protein</fullName>
    </submittedName>
</protein>
<dbReference type="EMBL" id="CP001630">
    <property type="protein sequence ID" value="ACU34549.1"/>
    <property type="molecule type" value="Genomic_DNA"/>
</dbReference>
<accession>C6WJB7</accession>
<dbReference type="HOGENOM" id="CLU_3371556_0_0_11"/>
<sequence length="34" mass="3733">MCARLITDYAMYSVTMSSEPLLDALSLFHPVVAS</sequence>